<feature type="region of interest" description="Disordered" evidence="1">
    <location>
        <begin position="83"/>
        <end position="125"/>
    </location>
</feature>
<reference evidence="3 4" key="1">
    <citation type="journal article" date="2009" name="Nature">
        <title>Evolution of pathogenicity and sexual reproduction in eight Candida genomes.</title>
        <authorList>
            <person name="Butler G."/>
            <person name="Rasmussen M.D."/>
            <person name="Lin M.F."/>
            <person name="Santos M.A."/>
            <person name="Sakthikumar S."/>
            <person name="Munro C.A."/>
            <person name="Rheinbay E."/>
            <person name="Grabherr M."/>
            <person name="Forche A."/>
            <person name="Reedy J.L."/>
            <person name="Agrafioti I."/>
            <person name="Arnaud M.B."/>
            <person name="Bates S."/>
            <person name="Brown A.J."/>
            <person name="Brunke S."/>
            <person name="Costanzo M.C."/>
            <person name="Fitzpatrick D.A."/>
            <person name="de Groot P.W."/>
            <person name="Harris D."/>
            <person name="Hoyer L.L."/>
            <person name="Hube B."/>
            <person name="Klis F.M."/>
            <person name="Kodira C."/>
            <person name="Lennard N."/>
            <person name="Logue M.E."/>
            <person name="Martin R."/>
            <person name="Neiman A.M."/>
            <person name="Nikolaou E."/>
            <person name="Quail M.A."/>
            <person name="Quinn J."/>
            <person name="Santos M.C."/>
            <person name="Schmitzberger F.F."/>
            <person name="Sherlock G."/>
            <person name="Shah P."/>
            <person name="Silverstein K.A."/>
            <person name="Skrzypek M.S."/>
            <person name="Soll D."/>
            <person name="Staggs R."/>
            <person name="Stansfield I."/>
            <person name="Stumpf M.P."/>
            <person name="Sudbery P.E."/>
            <person name="Srikantha T."/>
            <person name="Zeng Q."/>
            <person name="Berman J."/>
            <person name="Berriman M."/>
            <person name="Heitman J."/>
            <person name="Gow N.A."/>
            <person name="Lorenz M.C."/>
            <person name="Birren B.W."/>
            <person name="Kellis M."/>
            <person name="Cuomo C.A."/>
        </authorList>
    </citation>
    <scope>NUCLEOTIDE SEQUENCE [LARGE SCALE GENOMIC DNA]</scope>
    <source>
        <strain evidence="4">ATCC 6260 / CBS 566 / DSM 6381 / JCM 1539 / NBRC 10279 / NRRL Y-324</strain>
    </source>
</reference>
<dbReference type="InParanoid" id="A5DA31"/>
<dbReference type="FunCoup" id="A5DA31">
    <property type="interactions" value="37"/>
</dbReference>
<dbReference type="RefSeq" id="XP_001486759.2">
    <property type="nucleotide sequence ID" value="XM_001486709.1"/>
</dbReference>
<dbReference type="Proteomes" id="UP000001997">
    <property type="component" value="Unassembled WGS sequence"/>
</dbReference>
<gene>
    <name evidence="3" type="ORF">PGUG_00136</name>
</gene>
<feature type="compositionally biased region" description="Polar residues" evidence="1">
    <location>
        <begin position="101"/>
        <end position="113"/>
    </location>
</feature>
<name>A5DA31_PICGU</name>
<feature type="compositionally biased region" description="Low complexity" evidence="1">
    <location>
        <begin position="167"/>
        <end position="183"/>
    </location>
</feature>
<sequence>MVNTQGLAVGLAIGIPSLIIIVVCVFIWYRNQRKQNKEDRSDDEVDMDLRDNHSFSEFQEELHRPSDRRSNHNIIGENSEEKVFASVSSSHGSTSSTNVTDNRTGSNKGTSPFPQHPHMSHSKTPSAYDFYDTVIPVLPTTGVKNGSTIAGDTGLMQPPHIGGDAMSSSNHSSAVSIDGSGSSPKKDRSLDSFAKQLNSPAFFEKLPSRATSSYLKQRPITHYQSSNSSSTDGFQVRYGSDTKINEHYVHESISHDNPQPHPYSQLKGTKNDERAPVSKVLGGGVDRAFDAEGESDSEPAVVFK</sequence>
<dbReference type="eggNOG" id="ENOG502RZI6">
    <property type="taxonomic scope" value="Eukaryota"/>
</dbReference>
<feature type="region of interest" description="Disordered" evidence="1">
    <location>
        <begin position="154"/>
        <end position="189"/>
    </location>
</feature>
<dbReference type="EMBL" id="CH408155">
    <property type="protein sequence ID" value="EDK36038.2"/>
    <property type="molecule type" value="Genomic_DNA"/>
</dbReference>
<keyword evidence="2" id="KW-1133">Transmembrane helix</keyword>
<proteinExistence type="predicted"/>
<evidence type="ECO:0008006" key="5">
    <source>
        <dbReference type="Google" id="ProtNLM"/>
    </source>
</evidence>
<dbReference type="KEGG" id="pgu:PGUG_00136"/>
<evidence type="ECO:0000256" key="1">
    <source>
        <dbReference type="SAM" id="MobiDB-lite"/>
    </source>
</evidence>
<dbReference type="OrthoDB" id="4082885at2759"/>
<keyword evidence="2" id="KW-0812">Transmembrane</keyword>
<keyword evidence="2" id="KW-0472">Membrane</keyword>
<evidence type="ECO:0000313" key="3">
    <source>
        <dbReference type="EMBL" id="EDK36038.2"/>
    </source>
</evidence>
<organism evidence="3 4">
    <name type="scientific">Meyerozyma guilliermondii (strain ATCC 6260 / CBS 566 / DSM 6381 / JCM 1539 / NBRC 10279 / NRRL Y-324)</name>
    <name type="common">Yeast</name>
    <name type="synonym">Candida guilliermondii</name>
    <dbReference type="NCBI Taxonomy" id="294746"/>
    <lineage>
        <taxon>Eukaryota</taxon>
        <taxon>Fungi</taxon>
        <taxon>Dikarya</taxon>
        <taxon>Ascomycota</taxon>
        <taxon>Saccharomycotina</taxon>
        <taxon>Pichiomycetes</taxon>
        <taxon>Debaryomycetaceae</taxon>
        <taxon>Meyerozyma</taxon>
    </lineage>
</organism>
<feature type="transmembrane region" description="Helical" evidence="2">
    <location>
        <begin position="6"/>
        <end position="29"/>
    </location>
</feature>
<keyword evidence="4" id="KW-1185">Reference proteome</keyword>
<protein>
    <recommendedName>
        <fullName evidence="5">Suppressor of lethality of KEX2 GAS1 double null mutant protein 1</fullName>
    </recommendedName>
</protein>
<feature type="region of interest" description="Disordered" evidence="1">
    <location>
        <begin position="252"/>
        <end position="304"/>
    </location>
</feature>
<dbReference type="VEuPathDB" id="FungiDB:PGUG_00136"/>
<evidence type="ECO:0000313" key="4">
    <source>
        <dbReference type="Proteomes" id="UP000001997"/>
    </source>
</evidence>
<dbReference type="GeneID" id="5129647"/>
<accession>A5DA31</accession>
<dbReference type="OMA" id="THAINDH"/>
<evidence type="ECO:0000256" key="2">
    <source>
        <dbReference type="SAM" id="Phobius"/>
    </source>
</evidence>
<dbReference type="AlphaFoldDB" id="A5DA31"/>
<feature type="compositionally biased region" description="Low complexity" evidence="1">
    <location>
        <begin position="84"/>
        <end position="100"/>
    </location>
</feature>
<dbReference type="HOGENOM" id="CLU_075100_0_0_1"/>